<feature type="transmembrane region" description="Helical" evidence="1">
    <location>
        <begin position="43"/>
        <end position="61"/>
    </location>
</feature>
<protein>
    <recommendedName>
        <fullName evidence="4">DUF4345 domain-containing protein</fullName>
    </recommendedName>
</protein>
<name>A0ABQ5UWG6_9HYPH</name>
<reference evidence="2" key="2">
    <citation type="submission" date="2023-01" db="EMBL/GenBank/DDBJ databases">
        <title>Draft genome sequence of Maritalea porphyrae strain NBRC 107169.</title>
        <authorList>
            <person name="Sun Q."/>
            <person name="Mori K."/>
        </authorList>
    </citation>
    <scope>NUCLEOTIDE SEQUENCE</scope>
    <source>
        <strain evidence="2">NBRC 107169</strain>
    </source>
</reference>
<sequence length="124" mass="13306">MTFRTLCLLTAALSISLFAILLLYPPLIYSIFAIPAHESADLLARRAAMLFLGVAVLSWNFRGANAPQTQRAFSLGTIVMMLGLASVGIFELARGFAGFGILFAIITELAIAAAFVKLLRSLKA</sequence>
<reference evidence="2" key="1">
    <citation type="journal article" date="2014" name="Int. J. Syst. Evol. Microbiol.">
        <title>Complete genome of a new Firmicutes species belonging to the dominant human colonic microbiota ('Ruminococcus bicirculans') reveals two chromosomes and a selective capacity to utilize plant glucans.</title>
        <authorList>
            <consortium name="NISC Comparative Sequencing Program"/>
            <person name="Wegmann U."/>
            <person name="Louis P."/>
            <person name="Goesmann A."/>
            <person name="Henrissat B."/>
            <person name="Duncan S.H."/>
            <person name="Flint H.J."/>
        </authorList>
    </citation>
    <scope>NUCLEOTIDE SEQUENCE</scope>
    <source>
        <strain evidence="2">NBRC 107169</strain>
    </source>
</reference>
<keyword evidence="1" id="KW-0472">Membrane</keyword>
<feature type="transmembrane region" description="Helical" evidence="1">
    <location>
        <begin position="73"/>
        <end position="90"/>
    </location>
</feature>
<dbReference type="EMBL" id="BSNI01000002">
    <property type="protein sequence ID" value="GLQ18726.1"/>
    <property type="molecule type" value="Genomic_DNA"/>
</dbReference>
<evidence type="ECO:0000256" key="1">
    <source>
        <dbReference type="SAM" id="Phobius"/>
    </source>
</evidence>
<evidence type="ECO:0000313" key="2">
    <source>
        <dbReference type="EMBL" id="GLQ18726.1"/>
    </source>
</evidence>
<dbReference type="RefSeq" id="WP_284365761.1">
    <property type="nucleotide sequence ID" value="NZ_BSNI01000002.1"/>
</dbReference>
<proteinExistence type="predicted"/>
<gene>
    <name evidence="2" type="ORF">GCM10007879_29750</name>
</gene>
<feature type="transmembrane region" description="Helical" evidence="1">
    <location>
        <begin position="96"/>
        <end position="119"/>
    </location>
</feature>
<keyword evidence="1" id="KW-0812">Transmembrane</keyword>
<keyword evidence="3" id="KW-1185">Reference proteome</keyword>
<keyword evidence="1" id="KW-1133">Transmembrane helix</keyword>
<accession>A0ABQ5UWG6</accession>
<evidence type="ECO:0008006" key="4">
    <source>
        <dbReference type="Google" id="ProtNLM"/>
    </source>
</evidence>
<comment type="caution">
    <text evidence="2">The sequence shown here is derived from an EMBL/GenBank/DDBJ whole genome shotgun (WGS) entry which is preliminary data.</text>
</comment>
<dbReference type="Proteomes" id="UP001161405">
    <property type="component" value="Unassembled WGS sequence"/>
</dbReference>
<organism evidence="2 3">
    <name type="scientific">Maritalea porphyrae</name>
    <dbReference type="NCBI Taxonomy" id="880732"/>
    <lineage>
        <taxon>Bacteria</taxon>
        <taxon>Pseudomonadati</taxon>
        <taxon>Pseudomonadota</taxon>
        <taxon>Alphaproteobacteria</taxon>
        <taxon>Hyphomicrobiales</taxon>
        <taxon>Devosiaceae</taxon>
        <taxon>Maritalea</taxon>
    </lineage>
</organism>
<evidence type="ECO:0000313" key="3">
    <source>
        <dbReference type="Proteomes" id="UP001161405"/>
    </source>
</evidence>